<comment type="similarity">
    <text evidence="2">Belongs to the multi antimicrobial extrusion (MATE) (TC 2.A.66.1) family. MepA subfamily.</text>
</comment>
<feature type="transmembrane region" description="Helical" evidence="10">
    <location>
        <begin position="20"/>
        <end position="43"/>
    </location>
</feature>
<keyword evidence="8 10" id="KW-0472">Membrane</keyword>
<feature type="transmembrane region" description="Helical" evidence="10">
    <location>
        <begin position="144"/>
        <end position="164"/>
    </location>
</feature>
<name>A0A285PS65_9FIRM</name>
<feature type="transmembrane region" description="Helical" evidence="10">
    <location>
        <begin position="176"/>
        <end position="196"/>
    </location>
</feature>
<dbReference type="Proteomes" id="UP000217549">
    <property type="component" value="Chromosome I"/>
</dbReference>
<evidence type="ECO:0000256" key="10">
    <source>
        <dbReference type="SAM" id="Phobius"/>
    </source>
</evidence>
<feature type="transmembrane region" description="Helical" evidence="10">
    <location>
        <begin position="328"/>
        <end position="350"/>
    </location>
</feature>
<keyword evidence="5" id="KW-1003">Cell membrane</keyword>
<feature type="transmembrane region" description="Helical" evidence="10">
    <location>
        <begin position="98"/>
        <end position="124"/>
    </location>
</feature>
<evidence type="ECO:0000256" key="6">
    <source>
        <dbReference type="ARBA" id="ARBA00022692"/>
    </source>
</evidence>
<feature type="transmembrane region" description="Helical" evidence="10">
    <location>
        <begin position="403"/>
        <end position="424"/>
    </location>
</feature>
<gene>
    <name evidence="11" type="ORF">EHLA_1735</name>
</gene>
<protein>
    <recommendedName>
        <fullName evidence="3">Multidrug export protein MepA</fullName>
    </recommendedName>
</protein>
<dbReference type="InterPro" id="IPR048279">
    <property type="entry name" value="MdtK-like"/>
</dbReference>
<keyword evidence="6 10" id="KW-0812">Transmembrane</keyword>
<evidence type="ECO:0000256" key="9">
    <source>
        <dbReference type="ARBA" id="ARBA00023251"/>
    </source>
</evidence>
<dbReference type="KEGG" id="ehl:EHLA_1735"/>
<proteinExistence type="inferred from homology"/>
<keyword evidence="9" id="KW-0046">Antibiotic resistance</keyword>
<dbReference type="GO" id="GO:0005886">
    <property type="term" value="C:plasma membrane"/>
    <property type="evidence" value="ECO:0007669"/>
    <property type="project" value="UniProtKB-SubCell"/>
</dbReference>
<dbReference type="CDD" id="cd13143">
    <property type="entry name" value="MATE_MepA_like"/>
    <property type="match status" value="1"/>
</dbReference>
<comment type="subcellular location">
    <subcellularLocation>
        <location evidence="1">Cell membrane</location>
        <topology evidence="1">Multi-pass membrane protein</topology>
    </subcellularLocation>
</comment>
<evidence type="ECO:0000256" key="5">
    <source>
        <dbReference type="ARBA" id="ARBA00022475"/>
    </source>
</evidence>
<dbReference type="STRING" id="39488.ERS852450_01811"/>
<dbReference type="RefSeq" id="WP_096240324.1">
    <property type="nucleotide sequence ID" value="NZ_LT907978.1"/>
</dbReference>
<dbReference type="Pfam" id="PF01554">
    <property type="entry name" value="MatE"/>
    <property type="match status" value="2"/>
</dbReference>
<dbReference type="PANTHER" id="PTHR43823:SF3">
    <property type="entry name" value="MULTIDRUG EXPORT PROTEIN MEPA"/>
    <property type="match status" value="1"/>
</dbReference>
<feature type="transmembrane region" description="Helical" evidence="10">
    <location>
        <begin position="202"/>
        <end position="223"/>
    </location>
</feature>
<reference evidence="12" key="1">
    <citation type="submission" date="2017-09" db="EMBL/GenBank/DDBJ databases">
        <authorList>
            <person name="Shetty A S."/>
        </authorList>
    </citation>
    <scope>NUCLEOTIDE SEQUENCE [LARGE SCALE GENOMIC DNA]</scope>
</reference>
<feature type="transmembrane region" description="Helical" evidence="10">
    <location>
        <begin position="63"/>
        <end position="86"/>
    </location>
</feature>
<evidence type="ECO:0000256" key="1">
    <source>
        <dbReference type="ARBA" id="ARBA00004651"/>
    </source>
</evidence>
<keyword evidence="4" id="KW-0813">Transport</keyword>
<dbReference type="GO" id="GO:0015297">
    <property type="term" value="F:antiporter activity"/>
    <property type="evidence" value="ECO:0007669"/>
    <property type="project" value="InterPro"/>
</dbReference>
<dbReference type="InterPro" id="IPR051327">
    <property type="entry name" value="MATE_MepA_subfamily"/>
</dbReference>
<dbReference type="PIRSF" id="PIRSF006603">
    <property type="entry name" value="DinF"/>
    <property type="match status" value="1"/>
</dbReference>
<evidence type="ECO:0000256" key="7">
    <source>
        <dbReference type="ARBA" id="ARBA00022989"/>
    </source>
</evidence>
<dbReference type="InterPro" id="IPR002528">
    <property type="entry name" value="MATE_fam"/>
</dbReference>
<evidence type="ECO:0000313" key="11">
    <source>
        <dbReference type="EMBL" id="SOB72444.1"/>
    </source>
</evidence>
<organism evidence="11 12">
    <name type="scientific">Anaerobutyricum hallii</name>
    <dbReference type="NCBI Taxonomy" id="39488"/>
    <lineage>
        <taxon>Bacteria</taxon>
        <taxon>Bacillati</taxon>
        <taxon>Bacillota</taxon>
        <taxon>Clostridia</taxon>
        <taxon>Lachnospirales</taxon>
        <taxon>Lachnospiraceae</taxon>
        <taxon>Anaerobutyricum</taxon>
    </lineage>
</organism>
<evidence type="ECO:0000256" key="4">
    <source>
        <dbReference type="ARBA" id="ARBA00022448"/>
    </source>
</evidence>
<dbReference type="GO" id="GO:0042910">
    <property type="term" value="F:xenobiotic transmembrane transporter activity"/>
    <property type="evidence" value="ECO:0007669"/>
    <property type="project" value="InterPro"/>
</dbReference>
<keyword evidence="12" id="KW-1185">Reference proteome</keyword>
<sequence length="463" mass="50497">MSEEQKENIQAGNPLGEASVASLMVKFAVPSIIAMIVSALYNIVDQLFIGQAVGTLGNAATNVAFPLTTSCIALALMFGIGGASCFNLNMGRGSSERAVYFVGNAIVCLIGSGVILFGIAEIFLTPLLKGFGAPGDVLPYAQTYVRITAIGFPFMILTAGGCHLIRADGSPQMAMICNLVGAIVNTILDAVFVMVFRWGMAGAAWATIIGQIISAIIVIHYLLHFKTIPLKKEHFYPQIKYIGRTAQIGMASFFNQIAMMLVQIVMNNSLTFYGASSIYGEAIPLACAGIVIKVNQIFFSIVIGLSQGSQPVESFNYGAKKYDRVRKAYRLAALTGVIISIFSFVLFQIFPRQILGLFGTGEPEYFTFGVRFFRIFLFFIWLDALQPITSTFFTSIGKPAKGIFLSLTRQIIFFIPLLLILPRFMGIEGCIYCGPIADFLSAVVTIIMAFLEFKNMPKQDKNR</sequence>
<dbReference type="EMBL" id="LT907978">
    <property type="protein sequence ID" value="SOB72444.1"/>
    <property type="molecule type" value="Genomic_DNA"/>
</dbReference>
<dbReference type="PANTHER" id="PTHR43823">
    <property type="entry name" value="SPORULATION PROTEIN YKVU"/>
    <property type="match status" value="1"/>
</dbReference>
<accession>A0A285PS65</accession>
<evidence type="ECO:0000256" key="3">
    <source>
        <dbReference type="ARBA" id="ARBA00022106"/>
    </source>
</evidence>
<evidence type="ECO:0000313" key="12">
    <source>
        <dbReference type="Proteomes" id="UP000217549"/>
    </source>
</evidence>
<keyword evidence="7 10" id="KW-1133">Transmembrane helix</keyword>
<dbReference type="GO" id="GO:0046677">
    <property type="term" value="P:response to antibiotic"/>
    <property type="evidence" value="ECO:0007669"/>
    <property type="project" value="UniProtKB-KW"/>
</dbReference>
<evidence type="ECO:0000256" key="8">
    <source>
        <dbReference type="ARBA" id="ARBA00023136"/>
    </source>
</evidence>
<feature type="transmembrane region" description="Helical" evidence="10">
    <location>
        <begin position="244"/>
        <end position="262"/>
    </location>
</feature>
<dbReference type="AlphaFoldDB" id="A0A285PS65"/>
<feature type="transmembrane region" description="Helical" evidence="10">
    <location>
        <begin position="365"/>
        <end position="382"/>
    </location>
</feature>
<feature type="transmembrane region" description="Helical" evidence="10">
    <location>
        <begin position="436"/>
        <end position="453"/>
    </location>
</feature>
<dbReference type="InterPro" id="IPR045070">
    <property type="entry name" value="MATE_MepA-like"/>
</dbReference>
<evidence type="ECO:0000256" key="2">
    <source>
        <dbReference type="ARBA" id="ARBA00008417"/>
    </source>
</evidence>